<dbReference type="Pfam" id="PF05036">
    <property type="entry name" value="SPOR"/>
    <property type="match status" value="1"/>
</dbReference>
<sequence>MGLFNSQDNNRPGQRRTQSEQNQANDLRVKARNRLIGAIILVLAAIIIVPMVLDTGGTDSTPTPAQKPPLVSGGGSDSNSLSVTTTPGVESSGPSSTSQQATVDGSVSQTPPVTGSVAAGTAEPPQEPGITPETQEPGLTGLTEAIDPNRSIASGTANQPVPPEDQAEQAKQEAAAQAKAQADAKKAAERKKAAASKAAEQPKKPGVIRDSSRTDDGSRALAILEGREPAPAEKSKPKVTSGDYSLQIASYGSSDDAQSRRSKLAAEGVSNVYVQNSVVNGKQIYRLRVGPFKSREAAQAAQTRLRSLGYDNGFISSN</sequence>
<dbReference type="PANTHER" id="PTHR38687:SF1">
    <property type="entry name" value="CELL DIVISION PROTEIN DEDD"/>
    <property type="match status" value="1"/>
</dbReference>
<dbReference type="Proteomes" id="UP000005267">
    <property type="component" value="Chromosome"/>
</dbReference>
<organism evidence="4 5">
    <name type="scientific">Advenella kashmirensis (strain DSM 17095 / LMG 22695 / WT001)</name>
    <name type="common">Tetrathiobacter kashmirensis</name>
    <dbReference type="NCBI Taxonomy" id="1036672"/>
    <lineage>
        <taxon>Bacteria</taxon>
        <taxon>Pseudomonadati</taxon>
        <taxon>Pseudomonadota</taxon>
        <taxon>Betaproteobacteria</taxon>
        <taxon>Burkholderiales</taxon>
        <taxon>Alcaligenaceae</taxon>
    </lineage>
</organism>
<dbReference type="InterPro" id="IPR052521">
    <property type="entry name" value="Cell_div_SPOR-domain"/>
</dbReference>
<feature type="region of interest" description="Disordered" evidence="1">
    <location>
        <begin position="1"/>
        <end position="25"/>
    </location>
</feature>
<dbReference type="AlphaFoldDB" id="I3UBX0"/>
<protein>
    <recommendedName>
        <fullName evidence="3">SPOR domain-containing protein</fullName>
    </recommendedName>
</protein>
<reference evidence="4 5" key="1">
    <citation type="journal article" date="2011" name="J. Bacteriol.">
        <title>Whole-genome shotgun sequencing of the sulfur-oxidizing chemoautotroph Tetrathiobacter kashmirensis.</title>
        <authorList>
            <person name="Ghosh W."/>
            <person name="George A."/>
            <person name="Agarwal A."/>
            <person name="Raj P."/>
            <person name="Alam M."/>
            <person name="Pyne P."/>
            <person name="Das Gupta S.K."/>
        </authorList>
    </citation>
    <scope>NUCLEOTIDE SEQUENCE [LARGE SCALE GENOMIC DNA]</scope>
    <source>
        <strain evidence="4 5">WT001</strain>
    </source>
</reference>
<evidence type="ECO:0000313" key="5">
    <source>
        <dbReference type="Proteomes" id="UP000005267"/>
    </source>
</evidence>
<dbReference type="Gene3D" id="3.30.70.1070">
    <property type="entry name" value="Sporulation related repeat"/>
    <property type="match status" value="1"/>
</dbReference>
<gene>
    <name evidence="4" type="ordered locus">TKWG_11530</name>
</gene>
<dbReference type="KEGG" id="aka:TKWG_11530"/>
<evidence type="ECO:0000256" key="1">
    <source>
        <dbReference type="SAM" id="MobiDB-lite"/>
    </source>
</evidence>
<feature type="domain" description="SPOR" evidence="3">
    <location>
        <begin position="238"/>
        <end position="318"/>
    </location>
</feature>
<keyword evidence="5" id="KW-1185">Reference proteome</keyword>
<name>I3UBX0_ADVKW</name>
<keyword evidence="2" id="KW-1133">Transmembrane helix</keyword>
<dbReference type="InterPro" id="IPR036680">
    <property type="entry name" value="SPOR-like_sf"/>
</dbReference>
<dbReference type="GO" id="GO:0030428">
    <property type="term" value="C:cell septum"/>
    <property type="evidence" value="ECO:0007669"/>
    <property type="project" value="TreeGrafter"/>
</dbReference>
<dbReference type="SUPFAM" id="SSF110997">
    <property type="entry name" value="Sporulation related repeat"/>
    <property type="match status" value="1"/>
</dbReference>
<accession>I3UBX0</accession>
<dbReference type="GO" id="GO:0042834">
    <property type="term" value="F:peptidoglycan binding"/>
    <property type="evidence" value="ECO:0007669"/>
    <property type="project" value="InterPro"/>
</dbReference>
<evidence type="ECO:0000313" key="4">
    <source>
        <dbReference type="EMBL" id="AFK62508.1"/>
    </source>
</evidence>
<keyword evidence="2" id="KW-0812">Transmembrane</keyword>
<feature type="transmembrane region" description="Helical" evidence="2">
    <location>
        <begin position="35"/>
        <end position="53"/>
    </location>
</feature>
<dbReference type="PROSITE" id="PS51724">
    <property type="entry name" value="SPOR"/>
    <property type="match status" value="1"/>
</dbReference>
<dbReference type="InterPro" id="IPR007730">
    <property type="entry name" value="SPOR-like_dom"/>
</dbReference>
<reference evidence="5" key="2">
    <citation type="journal article" date="2013" name="PLoS ONE">
        <title>Genome implosion elicits host-confinement in Alcaligenaceae: evidence from the comparative genomics of Tetrathiobacter kashmirensis, a pathogen in the making.</title>
        <authorList>
            <person name="Ghosh W."/>
            <person name="Alam M."/>
            <person name="Roy C."/>
            <person name="Pyne P."/>
            <person name="George A."/>
            <person name="Chakraborty R."/>
            <person name="Majumder S."/>
            <person name="Agarwal A."/>
            <person name="Chakraborty S."/>
            <person name="Majumdar S."/>
            <person name="Gupta S.K."/>
        </authorList>
    </citation>
    <scope>NUCLEOTIDE SEQUENCE [LARGE SCALE GENOMIC DNA]</scope>
    <source>
        <strain evidence="5">WT001</strain>
    </source>
</reference>
<feature type="compositionally biased region" description="Polar residues" evidence="1">
    <location>
        <begin position="77"/>
        <end position="113"/>
    </location>
</feature>
<dbReference type="GO" id="GO:0032153">
    <property type="term" value="C:cell division site"/>
    <property type="evidence" value="ECO:0007669"/>
    <property type="project" value="TreeGrafter"/>
</dbReference>
<feature type="compositionally biased region" description="Low complexity" evidence="1">
    <location>
        <begin position="172"/>
        <end position="181"/>
    </location>
</feature>
<proteinExistence type="predicted"/>
<dbReference type="OrthoDB" id="7063246at2"/>
<dbReference type="EMBL" id="CP003555">
    <property type="protein sequence ID" value="AFK62508.1"/>
    <property type="molecule type" value="Genomic_DNA"/>
</dbReference>
<feature type="region of interest" description="Disordered" evidence="1">
    <location>
        <begin position="59"/>
        <end position="243"/>
    </location>
</feature>
<feature type="compositionally biased region" description="Basic and acidic residues" evidence="1">
    <location>
        <begin position="225"/>
        <end position="236"/>
    </location>
</feature>
<evidence type="ECO:0000256" key="2">
    <source>
        <dbReference type="SAM" id="Phobius"/>
    </source>
</evidence>
<dbReference type="PANTHER" id="PTHR38687">
    <property type="entry name" value="CELL DIVISION PROTEIN DEDD-RELATED"/>
    <property type="match status" value="1"/>
</dbReference>
<dbReference type="GO" id="GO:0032506">
    <property type="term" value="P:cytokinetic process"/>
    <property type="evidence" value="ECO:0007669"/>
    <property type="project" value="TreeGrafter"/>
</dbReference>
<evidence type="ECO:0000259" key="3">
    <source>
        <dbReference type="PROSITE" id="PS51724"/>
    </source>
</evidence>
<dbReference type="HOGENOM" id="CLU_068683_0_1_4"/>
<feature type="compositionally biased region" description="Basic and acidic residues" evidence="1">
    <location>
        <begin position="182"/>
        <end position="192"/>
    </location>
</feature>
<keyword evidence="2" id="KW-0472">Membrane</keyword>
<dbReference type="STRING" id="1036672.TKWG_11530"/>
<dbReference type="RefSeq" id="WP_014750599.1">
    <property type="nucleotide sequence ID" value="NC_017964.1"/>
</dbReference>